<organism evidence="2 3">
    <name type="scientific">Potamilus streckersoni</name>
    <dbReference type="NCBI Taxonomy" id="2493646"/>
    <lineage>
        <taxon>Eukaryota</taxon>
        <taxon>Metazoa</taxon>
        <taxon>Spiralia</taxon>
        <taxon>Lophotrochozoa</taxon>
        <taxon>Mollusca</taxon>
        <taxon>Bivalvia</taxon>
        <taxon>Autobranchia</taxon>
        <taxon>Heteroconchia</taxon>
        <taxon>Palaeoheterodonta</taxon>
        <taxon>Unionida</taxon>
        <taxon>Unionoidea</taxon>
        <taxon>Unionidae</taxon>
        <taxon>Ambleminae</taxon>
        <taxon>Lampsilini</taxon>
        <taxon>Potamilus</taxon>
    </lineage>
</organism>
<comment type="caution">
    <text evidence="2">The sequence shown here is derived from an EMBL/GenBank/DDBJ whole genome shotgun (WGS) entry which is preliminary data.</text>
</comment>
<protein>
    <submittedName>
        <fullName evidence="2">Uncharacterized protein</fullName>
    </submittedName>
</protein>
<reference evidence="2" key="2">
    <citation type="journal article" date="2021" name="Genome Biol. Evol.">
        <title>Developing a high-quality reference genome for a parasitic bivalve with doubly uniparental inheritance (Bivalvia: Unionida).</title>
        <authorList>
            <person name="Smith C.H."/>
        </authorList>
    </citation>
    <scope>NUCLEOTIDE SEQUENCE</scope>
    <source>
        <strain evidence="2">CHS0354</strain>
        <tissue evidence="2">Mantle</tissue>
    </source>
</reference>
<accession>A0AAE0SKD9</accession>
<reference evidence="2" key="3">
    <citation type="submission" date="2023-05" db="EMBL/GenBank/DDBJ databases">
        <authorList>
            <person name="Smith C.H."/>
        </authorList>
    </citation>
    <scope>NUCLEOTIDE SEQUENCE</scope>
    <source>
        <strain evidence="2">CHS0354</strain>
        <tissue evidence="2">Mantle</tissue>
    </source>
</reference>
<keyword evidence="3" id="KW-1185">Reference proteome</keyword>
<feature type="compositionally biased region" description="Basic residues" evidence="1">
    <location>
        <begin position="86"/>
        <end position="104"/>
    </location>
</feature>
<feature type="compositionally biased region" description="Low complexity" evidence="1">
    <location>
        <begin position="11"/>
        <end position="20"/>
    </location>
</feature>
<evidence type="ECO:0000313" key="3">
    <source>
        <dbReference type="Proteomes" id="UP001195483"/>
    </source>
</evidence>
<feature type="compositionally biased region" description="Basic and acidic residues" evidence="1">
    <location>
        <begin position="61"/>
        <end position="78"/>
    </location>
</feature>
<feature type="region of interest" description="Disordered" evidence="1">
    <location>
        <begin position="42"/>
        <end position="108"/>
    </location>
</feature>
<dbReference type="Proteomes" id="UP001195483">
    <property type="component" value="Unassembled WGS sequence"/>
</dbReference>
<name>A0AAE0SKD9_9BIVA</name>
<dbReference type="AlphaFoldDB" id="A0AAE0SKD9"/>
<feature type="region of interest" description="Disordered" evidence="1">
    <location>
        <begin position="1"/>
        <end position="23"/>
    </location>
</feature>
<proteinExistence type="predicted"/>
<feature type="compositionally biased region" description="Basic residues" evidence="1">
    <location>
        <begin position="45"/>
        <end position="60"/>
    </location>
</feature>
<reference evidence="2" key="1">
    <citation type="journal article" date="2021" name="Genome Biol. Evol.">
        <title>A High-Quality Reference Genome for a Parasitic Bivalve with Doubly Uniparental Inheritance (Bivalvia: Unionida).</title>
        <authorList>
            <person name="Smith C.H."/>
        </authorList>
    </citation>
    <scope>NUCLEOTIDE SEQUENCE</scope>
    <source>
        <strain evidence="2">CHS0354</strain>
    </source>
</reference>
<dbReference type="EMBL" id="JAEAOA010001877">
    <property type="protein sequence ID" value="KAK3593336.1"/>
    <property type="molecule type" value="Genomic_DNA"/>
</dbReference>
<gene>
    <name evidence="2" type="ORF">CHS0354_031398</name>
</gene>
<sequence>MKALLNRQEPTQQKQQDQTKWSYNKKTYTALLTMPEYEVNDIIPKGKHPHKGPPKIKKRDYHTDTNQEKRTTNQENYHKQHSYINRQKHTINQRGKHNNHRRNHIQTTTKQKLPIPKIVQYSTSDNYDEKMKINGNIKDEMEITHHMRKKIPQTTPAKGT</sequence>
<evidence type="ECO:0000313" key="2">
    <source>
        <dbReference type="EMBL" id="KAK3593336.1"/>
    </source>
</evidence>
<evidence type="ECO:0000256" key="1">
    <source>
        <dbReference type="SAM" id="MobiDB-lite"/>
    </source>
</evidence>